<gene>
    <name evidence="2" type="ORF">EI97DRAFT_254905</name>
</gene>
<name>A0A6A6JQA4_WESOR</name>
<reference evidence="2" key="1">
    <citation type="journal article" date="2020" name="Stud. Mycol.">
        <title>101 Dothideomycetes genomes: a test case for predicting lifestyles and emergence of pathogens.</title>
        <authorList>
            <person name="Haridas S."/>
            <person name="Albert R."/>
            <person name="Binder M."/>
            <person name="Bloem J."/>
            <person name="Labutti K."/>
            <person name="Salamov A."/>
            <person name="Andreopoulos B."/>
            <person name="Baker S."/>
            <person name="Barry K."/>
            <person name="Bills G."/>
            <person name="Bluhm B."/>
            <person name="Cannon C."/>
            <person name="Castanera R."/>
            <person name="Culley D."/>
            <person name="Daum C."/>
            <person name="Ezra D."/>
            <person name="Gonzalez J."/>
            <person name="Henrissat B."/>
            <person name="Kuo A."/>
            <person name="Liang C."/>
            <person name="Lipzen A."/>
            <person name="Lutzoni F."/>
            <person name="Magnuson J."/>
            <person name="Mondo S."/>
            <person name="Nolan M."/>
            <person name="Ohm R."/>
            <person name="Pangilinan J."/>
            <person name="Park H.-J."/>
            <person name="Ramirez L."/>
            <person name="Alfaro M."/>
            <person name="Sun H."/>
            <person name="Tritt A."/>
            <person name="Yoshinaga Y."/>
            <person name="Zwiers L.-H."/>
            <person name="Turgeon B."/>
            <person name="Goodwin S."/>
            <person name="Spatafora J."/>
            <person name="Crous P."/>
            <person name="Grigoriev I."/>
        </authorList>
    </citation>
    <scope>NUCLEOTIDE SEQUENCE</scope>
    <source>
        <strain evidence="2">CBS 379.55</strain>
    </source>
</reference>
<protein>
    <submittedName>
        <fullName evidence="2">Uncharacterized protein</fullName>
    </submittedName>
</protein>
<dbReference type="RefSeq" id="XP_033655984.1">
    <property type="nucleotide sequence ID" value="XM_033794169.1"/>
</dbReference>
<organism evidence="2 3">
    <name type="scientific">Westerdykella ornata</name>
    <dbReference type="NCBI Taxonomy" id="318751"/>
    <lineage>
        <taxon>Eukaryota</taxon>
        <taxon>Fungi</taxon>
        <taxon>Dikarya</taxon>
        <taxon>Ascomycota</taxon>
        <taxon>Pezizomycotina</taxon>
        <taxon>Dothideomycetes</taxon>
        <taxon>Pleosporomycetidae</taxon>
        <taxon>Pleosporales</taxon>
        <taxon>Sporormiaceae</taxon>
        <taxon>Westerdykella</taxon>
    </lineage>
</organism>
<evidence type="ECO:0000313" key="3">
    <source>
        <dbReference type="Proteomes" id="UP000800097"/>
    </source>
</evidence>
<accession>A0A6A6JQA4</accession>
<proteinExistence type="predicted"/>
<dbReference type="AlphaFoldDB" id="A0A6A6JQA4"/>
<evidence type="ECO:0000313" key="2">
    <source>
        <dbReference type="EMBL" id="KAF2278445.1"/>
    </source>
</evidence>
<sequence length="142" mass="14780">MPGVGPNVFRYSPIRQLAIFSSSALTLSPAISHLLPSHLPPLCPHLVLEVIQEAGSRPPVAVLGLQRWQSVDAAMGFGDEAVEARGADECGDGIGFEEGEEGSNHVGVFTARRKRSDGGGLRGSRRRKPVVGGGSGVVMAPG</sequence>
<keyword evidence="3" id="KW-1185">Reference proteome</keyword>
<dbReference type="GeneID" id="54547344"/>
<evidence type="ECO:0000256" key="1">
    <source>
        <dbReference type="SAM" id="MobiDB-lite"/>
    </source>
</evidence>
<dbReference type="EMBL" id="ML986488">
    <property type="protein sequence ID" value="KAF2278445.1"/>
    <property type="molecule type" value="Genomic_DNA"/>
</dbReference>
<feature type="region of interest" description="Disordered" evidence="1">
    <location>
        <begin position="113"/>
        <end position="142"/>
    </location>
</feature>
<dbReference type="Proteomes" id="UP000800097">
    <property type="component" value="Unassembled WGS sequence"/>
</dbReference>